<dbReference type="GO" id="GO:0016787">
    <property type="term" value="F:hydrolase activity"/>
    <property type="evidence" value="ECO:0007669"/>
    <property type="project" value="TreeGrafter"/>
</dbReference>
<dbReference type="PANTHER" id="PTHR10426">
    <property type="entry name" value="STRICTOSIDINE SYNTHASE-RELATED"/>
    <property type="match status" value="1"/>
</dbReference>
<organism evidence="7 8">
    <name type="scientific">Canavalia gladiata</name>
    <name type="common">Sword bean</name>
    <name type="synonym">Dolichos gladiatus</name>
    <dbReference type="NCBI Taxonomy" id="3824"/>
    <lineage>
        <taxon>Eukaryota</taxon>
        <taxon>Viridiplantae</taxon>
        <taxon>Streptophyta</taxon>
        <taxon>Embryophyta</taxon>
        <taxon>Tracheophyta</taxon>
        <taxon>Spermatophyta</taxon>
        <taxon>Magnoliopsida</taxon>
        <taxon>eudicotyledons</taxon>
        <taxon>Gunneridae</taxon>
        <taxon>Pentapetalae</taxon>
        <taxon>rosids</taxon>
        <taxon>fabids</taxon>
        <taxon>Fabales</taxon>
        <taxon>Fabaceae</taxon>
        <taxon>Papilionoideae</taxon>
        <taxon>50 kb inversion clade</taxon>
        <taxon>NPAAA clade</taxon>
        <taxon>indigoferoid/millettioid clade</taxon>
        <taxon>Phaseoleae</taxon>
        <taxon>Canavalia</taxon>
    </lineage>
</organism>
<comment type="caution">
    <text evidence="7">The sequence shown here is derived from an EMBL/GenBank/DDBJ whole genome shotgun (WGS) entry which is preliminary data.</text>
</comment>
<gene>
    <name evidence="7" type="ORF">VNO77_22924</name>
</gene>
<evidence type="ECO:0000256" key="5">
    <source>
        <dbReference type="SAM" id="Phobius"/>
    </source>
</evidence>
<dbReference type="Gene3D" id="2.120.10.30">
    <property type="entry name" value="TolB, C-terminal domain"/>
    <property type="match status" value="1"/>
</dbReference>
<feature type="domain" description="Strictosidine synthase conserved region" evidence="6">
    <location>
        <begin position="185"/>
        <end position="266"/>
    </location>
</feature>
<keyword evidence="3" id="KW-0926">Vacuole</keyword>
<keyword evidence="4" id="KW-0325">Glycoprotein</keyword>
<dbReference type="EMBL" id="JAYMYQ010000005">
    <property type="protein sequence ID" value="KAK7328801.1"/>
    <property type="molecule type" value="Genomic_DNA"/>
</dbReference>
<dbReference type="Pfam" id="PF03088">
    <property type="entry name" value="Str_synth"/>
    <property type="match status" value="1"/>
</dbReference>
<evidence type="ECO:0000313" key="7">
    <source>
        <dbReference type="EMBL" id="KAK7328801.1"/>
    </source>
</evidence>
<evidence type="ECO:0000256" key="2">
    <source>
        <dbReference type="ARBA" id="ARBA00009191"/>
    </source>
</evidence>
<reference evidence="7 8" key="1">
    <citation type="submission" date="2024-01" db="EMBL/GenBank/DDBJ databases">
        <title>The genomes of 5 underutilized Papilionoideae crops provide insights into root nodulation and disease resistanc.</title>
        <authorList>
            <person name="Jiang F."/>
        </authorList>
    </citation>
    <scope>NUCLEOTIDE SEQUENCE [LARGE SCALE GENOMIC DNA]</scope>
    <source>
        <strain evidence="7">LVBAO_FW01</strain>
        <tissue evidence="7">Leaves</tissue>
    </source>
</reference>
<keyword evidence="8" id="KW-1185">Reference proteome</keyword>
<keyword evidence="5" id="KW-1133">Transmembrane helix</keyword>
<evidence type="ECO:0000256" key="1">
    <source>
        <dbReference type="ARBA" id="ARBA00004116"/>
    </source>
</evidence>
<evidence type="ECO:0000256" key="4">
    <source>
        <dbReference type="ARBA" id="ARBA00023180"/>
    </source>
</evidence>
<dbReference type="GO" id="GO:0005773">
    <property type="term" value="C:vacuole"/>
    <property type="evidence" value="ECO:0007669"/>
    <property type="project" value="UniProtKB-SubCell"/>
</dbReference>
<evidence type="ECO:0000256" key="3">
    <source>
        <dbReference type="ARBA" id="ARBA00022554"/>
    </source>
</evidence>
<evidence type="ECO:0000259" key="6">
    <source>
        <dbReference type="Pfam" id="PF03088"/>
    </source>
</evidence>
<keyword evidence="5" id="KW-0812">Transmembrane</keyword>
<dbReference type="SUPFAM" id="SSF63829">
    <property type="entry name" value="Calcium-dependent phosphotriesterase"/>
    <property type="match status" value="1"/>
</dbReference>
<dbReference type="AlphaFoldDB" id="A0AAN9L4E8"/>
<dbReference type="GO" id="GO:0012505">
    <property type="term" value="C:endomembrane system"/>
    <property type="evidence" value="ECO:0007669"/>
    <property type="project" value="TreeGrafter"/>
</dbReference>
<sequence length="387" mass="43143">MASNTVTPSFSARNNCLTAISSLVVTVLVALTVQIFYFSPIDPLVLDIEPASSIKNNKLQNIIKLGEGILKEPEDVCVDKEGIVYTATRDGWIKRLRRNGNWENWKHIESETLLGITGLLKVTEEDGFSVLVSEVNGSQLRLESHTNNSYADCFYVLFCSFVPPTAGLLYTCKVTILRFADDVIEASDGNIYFSIASTKFDLQHCFLDFLEARPHGKLLKYIPTSNETVIILDDLTFPNGVALSKDEDYLVTCETWKCLRHWLKGENKGTTDIFIENLPGGPDNINLAPDGSFWIALLTSEGLEFVHYSKITKHLLASFPRLFKLVTGVKKKAMVVNVATNGKIIRKFDDDDGKVITFVTSAMEFEDHLYLGSLNSNFIGKLPLHSA</sequence>
<name>A0AAN9L4E8_CANGL</name>
<feature type="transmembrane region" description="Helical" evidence="5">
    <location>
        <begin position="16"/>
        <end position="38"/>
    </location>
</feature>
<comment type="subcellular location">
    <subcellularLocation>
        <location evidence="1">Vacuole</location>
    </subcellularLocation>
</comment>
<evidence type="ECO:0000313" key="8">
    <source>
        <dbReference type="Proteomes" id="UP001367508"/>
    </source>
</evidence>
<dbReference type="InterPro" id="IPR011042">
    <property type="entry name" value="6-blade_b-propeller_TolB-like"/>
</dbReference>
<dbReference type="FunFam" id="2.120.10.30:FF:000066">
    <property type="entry name" value="ABC transporter permease protein"/>
    <property type="match status" value="1"/>
</dbReference>
<dbReference type="Pfam" id="PF20067">
    <property type="entry name" value="SSL_N"/>
    <property type="match status" value="1"/>
</dbReference>
<dbReference type="PANTHER" id="PTHR10426:SF68">
    <property type="entry name" value="OS07G0614000 PROTEIN"/>
    <property type="match status" value="1"/>
</dbReference>
<accession>A0AAN9L4E8</accession>
<comment type="similarity">
    <text evidence="2">Belongs to the strictosidine synthase family.</text>
</comment>
<keyword evidence="5" id="KW-0472">Membrane</keyword>
<dbReference type="InterPro" id="IPR018119">
    <property type="entry name" value="Strictosidine_synth_cons-reg"/>
</dbReference>
<dbReference type="Proteomes" id="UP001367508">
    <property type="component" value="Unassembled WGS sequence"/>
</dbReference>
<proteinExistence type="inferred from homology"/>
<protein>
    <recommendedName>
        <fullName evidence="6">Strictosidine synthase conserved region domain-containing protein</fullName>
    </recommendedName>
</protein>